<dbReference type="EMBL" id="BAAADD010000003">
    <property type="protein sequence ID" value="GAA0565546.1"/>
    <property type="molecule type" value="Genomic_DNA"/>
</dbReference>
<dbReference type="PANTHER" id="PTHR45947">
    <property type="entry name" value="SULFOQUINOVOSYL TRANSFERASE SQD2"/>
    <property type="match status" value="1"/>
</dbReference>
<evidence type="ECO:0000313" key="4">
    <source>
        <dbReference type="Proteomes" id="UP001499951"/>
    </source>
</evidence>
<feature type="domain" description="Glycosyltransferase subfamily 4-like N-terminal" evidence="2">
    <location>
        <begin position="32"/>
        <end position="196"/>
    </location>
</feature>
<evidence type="ECO:0008006" key="5">
    <source>
        <dbReference type="Google" id="ProtNLM"/>
    </source>
</evidence>
<feature type="domain" description="Glycosyl transferase family 1" evidence="1">
    <location>
        <begin position="205"/>
        <end position="367"/>
    </location>
</feature>
<accession>A0ABP3PDS8</accession>
<dbReference type="InterPro" id="IPR028098">
    <property type="entry name" value="Glyco_trans_4-like_N"/>
</dbReference>
<evidence type="ECO:0000259" key="1">
    <source>
        <dbReference type="Pfam" id="PF00534"/>
    </source>
</evidence>
<name>A0ABP3PDS8_9PROT</name>
<gene>
    <name evidence="3" type="ORF">GCM10008942_12360</name>
</gene>
<evidence type="ECO:0000313" key="3">
    <source>
        <dbReference type="EMBL" id="GAA0565546.1"/>
    </source>
</evidence>
<dbReference type="InterPro" id="IPR001296">
    <property type="entry name" value="Glyco_trans_1"/>
</dbReference>
<dbReference type="Proteomes" id="UP001499951">
    <property type="component" value="Unassembled WGS sequence"/>
</dbReference>
<dbReference type="InterPro" id="IPR050194">
    <property type="entry name" value="Glycosyltransferase_grp1"/>
</dbReference>
<protein>
    <recommendedName>
        <fullName evidence="5">Glycosyl transferase family 1</fullName>
    </recommendedName>
</protein>
<dbReference type="PANTHER" id="PTHR45947:SF3">
    <property type="entry name" value="SULFOQUINOVOSYL TRANSFERASE SQD2"/>
    <property type="match status" value="1"/>
</dbReference>
<dbReference type="Pfam" id="PF00534">
    <property type="entry name" value="Glycos_transf_1"/>
    <property type="match status" value="1"/>
</dbReference>
<dbReference type="CDD" id="cd03814">
    <property type="entry name" value="GT4-like"/>
    <property type="match status" value="1"/>
</dbReference>
<evidence type="ECO:0000259" key="2">
    <source>
        <dbReference type="Pfam" id="PF13439"/>
    </source>
</evidence>
<reference evidence="4" key="1">
    <citation type="journal article" date="2019" name="Int. J. Syst. Evol. Microbiol.">
        <title>The Global Catalogue of Microorganisms (GCM) 10K type strain sequencing project: providing services to taxonomists for standard genome sequencing and annotation.</title>
        <authorList>
            <consortium name="The Broad Institute Genomics Platform"/>
            <consortium name="The Broad Institute Genome Sequencing Center for Infectious Disease"/>
            <person name="Wu L."/>
            <person name="Ma J."/>
        </authorList>
    </citation>
    <scope>NUCLEOTIDE SEQUENCE [LARGE SCALE GENOMIC DNA]</scope>
    <source>
        <strain evidence="4">JCM 15089</strain>
    </source>
</reference>
<dbReference type="SUPFAM" id="SSF53756">
    <property type="entry name" value="UDP-Glycosyltransferase/glycogen phosphorylase"/>
    <property type="match status" value="1"/>
</dbReference>
<proteinExistence type="predicted"/>
<sequence length="390" mass="42312">MSVQTSSPIVRNNDARPLRVALVASSYNYIRDGVALTLNRLVTYLERHGVEVLVFAPVGKTAALDHAGTLVPVPSIPVPLRSEYRLAFAIPKAPLAAFKPDLIHLALAPDPLGYSAIRAAKALNVPLVASCHTRFDTYLKHYPGSALAEGLLKRYLRFAYGAAREVYVPSGSMLDALKADGVQSAFKLWPRGVDTRLFNPDKRSPAWRAKHGIGPDEFVVTFVSRLVREKELDTVVASLKLFAARGMPHRVLIVGDGPDRGILEQGLPGAVFAGFLEGEELAAAYAASDVFLFPSETETFGNVTLEAMASGLPCICANATGSRSLVVHGETGYLETPRNANGFAGRLAVLARDEELRTRFSIAARERALTFSWDESMAKILDHYRAVVGR</sequence>
<organism evidence="3 4">
    <name type="scientific">Rhizomicrobium electricum</name>
    <dbReference type="NCBI Taxonomy" id="480070"/>
    <lineage>
        <taxon>Bacteria</taxon>
        <taxon>Pseudomonadati</taxon>
        <taxon>Pseudomonadota</taxon>
        <taxon>Alphaproteobacteria</taxon>
        <taxon>Micropepsales</taxon>
        <taxon>Micropepsaceae</taxon>
        <taxon>Rhizomicrobium</taxon>
    </lineage>
</organism>
<comment type="caution">
    <text evidence="3">The sequence shown here is derived from an EMBL/GenBank/DDBJ whole genome shotgun (WGS) entry which is preliminary data.</text>
</comment>
<dbReference type="Pfam" id="PF13439">
    <property type="entry name" value="Glyco_transf_4"/>
    <property type="match status" value="1"/>
</dbReference>
<dbReference type="Gene3D" id="3.40.50.2000">
    <property type="entry name" value="Glycogen Phosphorylase B"/>
    <property type="match status" value="2"/>
</dbReference>
<dbReference type="RefSeq" id="WP_166933487.1">
    <property type="nucleotide sequence ID" value="NZ_JAASQS010000004.1"/>
</dbReference>
<keyword evidence="4" id="KW-1185">Reference proteome</keyword>